<evidence type="ECO:0000256" key="10">
    <source>
        <dbReference type="SAM" id="MobiDB-lite"/>
    </source>
</evidence>
<dbReference type="AlphaFoldDB" id="A0A8C9ITP4"/>
<evidence type="ECO:0000313" key="12">
    <source>
        <dbReference type="Ensembl" id="ENSPTEP00000035597.1"/>
    </source>
</evidence>
<feature type="domain" description="Beta-defensin" evidence="11">
    <location>
        <begin position="99"/>
        <end position="130"/>
    </location>
</feature>
<evidence type="ECO:0000256" key="7">
    <source>
        <dbReference type="ARBA" id="ARBA00023022"/>
    </source>
</evidence>
<evidence type="ECO:0000256" key="8">
    <source>
        <dbReference type="ARBA" id="ARBA00023157"/>
    </source>
</evidence>
<name>A0A8C9ITP4_9PRIM</name>
<keyword evidence="7 9" id="KW-0044">Antibiotic</keyword>
<keyword evidence="13" id="KW-1185">Reference proteome</keyword>
<evidence type="ECO:0000256" key="1">
    <source>
        <dbReference type="ARBA" id="ARBA00004613"/>
    </source>
</evidence>
<comment type="similarity">
    <text evidence="2 9">Belongs to the beta-defensin family.</text>
</comment>
<evidence type="ECO:0000256" key="2">
    <source>
        <dbReference type="ARBA" id="ARBA00007371"/>
    </source>
</evidence>
<reference evidence="12" key="2">
    <citation type="submission" date="2025-09" db="UniProtKB">
        <authorList>
            <consortium name="Ensembl"/>
        </authorList>
    </citation>
    <scope>IDENTIFICATION</scope>
</reference>
<dbReference type="GO" id="GO:0042742">
    <property type="term" value="P:defense response to bacterium"/>
    <property type="evidence" value="ECO:0007669"/>
    <property type="project" value="UniProtKB-UniRule"/>
</dbReference>
<dbReference type="GO" id="GO:0045087">
    <property type="term" value="P:innate immune response"/>
    <property type="evidence" value="ECO:0007669"/>
    <property type="project" value="InterPro"/>
</dbReference>
<feature type="compositionally biased region" description="Basic and acidic residues" evidence="10">
    <location>
        <begin position="55"/>
        <end position="64"/>
    </location>
</feature>
<evidence type="ECO:0000256" key="3">
    <source>
        <dbReference type="ARBA" id="ARBA00022525"/>
    </source>
</evidence>
<evidence type="ECO:0000256" key="5">
    <source>
        <dbReference type="ARBA" id="ARBA00022729"/>
    </source>
</evidence>
<accession>A0A8C9ITP4</accession>
<keyword evidence="8" id="KW-1015">Disulfide bond</keyword>
<dbReference type="Proteomes" id="UP000694416">
    <property type="component" value="Unplaced"/>
</dbReference>
<protein>
    <recommendedName>
        <fullName evidence="9">Beta-defensin</fullName>
    </recommendedName>
</protein>
<sequence length="136" mass="15438">MLCCAEPSQPQWVSLSLQLIIFSDSGKFSRRKVGMKGGQGCQAGLEFSEPFPSDRGSDKPDQHTYGRRSRPGYSKKFKRSYVVYPNHTMTRTAIHRALICKRMEGHCEAECLTFEVKIGGCRAELTPYCCKTRKKH</sequence>
<comment type="subcellular location">
    <subcellularLocation>
        <location evidence="1 9">Secreted</location>
    </subcellularLocation>
</comment>
<comment type="function">
    <text evidence="9">Has antibacterial activity.</text>
</comment>
<keyword evidence="5" id="KW-0732">Signal</keyword>
<keyword evidence="3 9" id="KW-0964">Secreted</keyword>
<feature type="region of interest" description="Disordered" evidence="10">
    <location>
        <begin position="34"/>
        <end position="73"/>
    </location>
</feature>
<organism evidence="12 13">
    <name type="scientific">Piliocolobus tephrosceles</name>
    <name type="common">Ugandan red Colobus</name>
    <dbReference type="NCBI Taxonomy" id="591936"/>
    <lineage>
        <taxon>Eukaryota</taxon>
        <taxon>Metazoa</taxon>
        <taxon>Chordata</taxon>
        <taxon>Craniata</taxon>
        <taxon>Vertebrata</taxon>
        <taxon>Euteleostomi</taxon>
        <taxon>Mammalia</taxon>
        <taxon>Eutheria</taxon>
        <taxon>Euarchontoglires</taxon>
        <taxon>Primates</taxon>
        <taxon>Haplorrhini</taxon>
        <taxon>Catarrhini</taxon>
        <taxon>Cercopithecidae</taxon>
        <taxon>Colobinae</taxon>
        <taxon>Piliocolobus</taxon>
    </lineage>
</organism>
<evidence type="ECO:0000259" key="11">
    <source>
        <dbReference type="Pfam" id="PF13841"/>
    </source>
</evidence>
<dbReference type="InterPro" id="IPR025933">
    <property type="entry name" value="Beta_defensin_dom"/>
</dbReference>
<keyword evidence="4 9" id="KW-0929">Antimicrobial</keyword>
<reference evidence="12" key="1">
    <citation type="submission" date="2025-08" db="UniProtKB">
        <authorList>
            <consortium name="Ensembl"/>
        </authorList>
    </citation>
    <scope>IDENTIFICATION</scope>
</reference>
<proteinExistence type="inferred from homology"/>
<evidence type="ECO:0000256" key="6">
    <source>
        <dbReference type="ARBA" id="ARBA00022940"/>
    </source>
</evidence>
<dbReference type="Ensembl" id="ENSPTET00000048410.1">
    <property type="protein sequence ID" value="ENSPTEP00000035597.1"/>
    <property type="gene ID" value="ENSPTEG00000033563.1"/>
</dbReference>
<evidence type="ECO:0000256" key="9">
    <source>
        <dbReference type="RuleBase" id="RU231113"/>
    </source>
</evidence>
<keyword evidence="6 9" id="KW-0211">Defensin</keyword>
<evidence type="ECO:0000256" key="4">
    <source>
        <dbReference type="ARBA" id="ARBA00022529"/>
    </source>
</evidence>
<dbReference type="GO" id="GO:0005576">
    <property type="term" value="C:extracellular region"/>
    <property type="evidence" value="ECO:0007669"/>
    <property type="project" value="UniProtKB-SubCell"/>
</dbReference>
<dbReference type="Pfam" id="PF13841">
    <property type="entry name" value="Defensin_beta_2"/>
    <property type="match status" value="1"/>
</dbReference>
<evidence type="ECO:0000313" key="13">
    <source>
        <dbReference type="Proteomes" id="UP000694416"/>
    </source>
</evidence>